<dbReference type="EMBL" id="CP024161">
    <property type="protein sequence ID" value="ATP59727.1"/>
    <property type="molecule type" value="Genomic_DNA"/>
</dbReference>
<dbReference type="Proteomes" id="UP000224629">
    <property type="component" value="Chromosome"/>
</dbReference>
<evidence type="ECO:0000313" key="2">
    <source>
        <dbReference type="Proteomes" id="UP000224629"/>
    </source>
</evidence>
<organism evidence="1 2">
    <name type="scientific">Mesomycoplasma dispar</name>
    <dbReference type="NCBI Taxonomy" id="86660"/>
    <lineage>
        <taxon>Bacteria</taxon>
        <taxon>Bacillati</taxon>
        <taxon>Mycoplasmatota</taxon>
        <taxon>Mycoplasmoidales</taxon>
        <taxon>Metamycoplasmataceae</taxon>
        <taxon>Mesomycoplasma</taxon>
    </lineage>
</organism>
<name>A0ABM6PRA8_9BACT</name>
<sequence>MANGLNQKGRRDLIEKIKDQEFKFMLECFDRNNLDNSLELIRSFREKMETNSSESSFFIWFDIKFEKINKRDLKKYYPN</sequence>
<proteinExistence type="predicted"/>
<reference evidence="1" key="1">
    <citation type="submission" date="2017-10" db="EMBL/GenBank/DDBJ databases">
        <title>Genome-wide analysis of the first isolated strain mycoplasma dispar GS01.</title>
        <authorList>
            <person name="Hao H."/>
            <person name="Chen S."/>
            <person name="Zhao P."/>
            <person name="Chu Y."/>
            <person name="Liu Y."/>
        </authorList>
    </citation>
    <scope>NUCLEOTIDE SEQUENCE [LARGE SCALE GENOMIC DNA]</scope>
    <source>
        <strain evidence="1">GS01</strain>
    </source>
</reference>
<gene>
    <name evidence="1" type="ORF">CSW10_02150</name>
</gene>
<keyword evidence="2" id="KW-1185">Reference proteome</keyword>
<accession>A0ABM6PRA8</accession>
<evidence type="ECO:0000313" key="1">
    <source>
        <dbReference type="EMBL" id="ATP59727.1"/>
    </source>
</evidence>
<protein>
    <submittedName>
        <fullName evidence="1">Uncharacterized protein</fullName>
    </submittedName>
</protein>